<sequence>MHFLITLVMLVVLVLPAVAADVVWTSLKTKAGISLSYRYAPALEVKASAFYPGTPESFLLLLKDTKSVQRWLKQSEDAKLLDGSTESHWKVYTRFQSVWPVSPRDMVTCADVSNTEKNMLIEISDCSDLMPETKGYVRIRDVKAVWTLTPKDQGFDMQYQGSANPGGELPQWLVKQLTLSSLRASFVAFKTELKRPAYQAKATQATH</sequence>
<dbReference type="InterPro" id="IPR002913">
    <property type="entry name" value="START_lipid-bd_dom"/>
</dbReference>
<dbReference type="InterPro" id="IPR023393">
    <property type="entry name" value="START-like_dom_sf"/>
</dbReference>
<evidence type="ECO:0000259" key="1">
    <source>
        <dbReference type="Pfam" id="PF01852"/>
    </source>
</evidence>
<keyword evidence="3" id="KW-1185">Reference proteome</keyword>
<dbReference type="InterPro" id="IPR051213">
    <property type="entry name" value="START_lipid_transfer"/>
</dbReference>
<evidence type="ECO:0000313" key="3">
    <source>
        <dbReference type="Proteomes" id="UP001257909"/>
    </source>
</evidence>
<reference evidence="2 3" key="1">
    <citation type="submission" date="2023-07" db="EMBL/GenBank/DDBJ databases">
        <title>Sorghum-associated microbial communities from plants grown in Nebraska, USA.</title>
        <authorList>
            <person name="Schachtman D."/>
        </authorList>
    </citation>
    <scope>NUCLEOTIDE SEQUENCE [LARGE SCALE GENOMIC DNA]</scope>
    <source>
        <strain evidence="2 3">4138</strain>
    </source>
</reference>
<name>A0ABU1VV66_9GAMM</name>
<dbReference type="EMBL" id="JAVDWR010000001">
    <property type="protein sequence ID" value="MDR7119619.1"/>
    <property type="molecule type" value="Genomic_DNA"/>
</dbReference>
<feature type="domain" description="START" evidence="1">
    <location>
        <begin position="45"/>
        <end position="181"/>
    </location>
</feature>
<dbReference type="PANTHER" id="PTHR19308:SF14">
    <property type="entry name" value="START DOMAIN-CONTAINING PROTEIN"/>
    <property type="match status" value="1"/>
</dbReference>
<dbReference type="InterPro" id="IPR028347">
    <property type="entry name" value="START_dom_prot"/>
</dbReference>
<comment type="caution">
    <text evidence="2">The sequence shown here is derived from an EMBL/GenBank/DDBJ whole genome shotgun (WGS) entry which is preliminary data.</text>
</comment>
<evidence type="ECO:0000313" key="2">
    <source>
        <dbReference type="EMBL" id="MDR7119619.1"/>
    </source>
</evidence>
<dbReference type="RefSeq" id="WP_310274295.1">
    <property type="nucleotide sequence ID" value="NZ_JAVDWR010000001.1"/>
</dbReference>
<dbReference type="PIRSF" id="PIRSF039033">
    <property type="entry name" value="START_dom"/>
    <property type="match status" value="1"/>
</dbReference>
<gene>
    <name evidence="2" type="ORF">J2W69_000534</name>
</gene>
<proteinExistence type="predicted"/>
<dbReference type="PANTHER" id="PTHR19308">
    <property type="entry name" value="PHOSPHATIDYLCHOLINE TRANSFER PROTEIN"/>
    <property type="match status" value="1"/>
</dbReference>
<dbReference type="Gene3D" id="3.30.530.20">
    <property type="match status" value="1"/>
</dbReference>
<protein>
    <recommendedName>
        <fullName evidence="1">START domain-containing protein</fullName>
    </recommendedName>
</protein>
<organism evidence="2 3">
    <name type="scientific">Rheinheimera soli</name>
    <dbReference type="NCBI Taxonomy" id="443616"/>
    <lineage>
        <taxon>Bacteria</taxon>
        <taxon>Pseudomonadati</taxon>
        <taxon>Pseudomonadota</taxon>
        <taxon>Gammaproteobacteria</taxon>
        <taxon>Chromatiales</taxon>
        <taxon>Chromatiaceae</taxon>
        <taxon>Rheinheimera</taxon>
    </lineage>
</organism>
<accession>A0ABU1VV66</accession>
<dbReference type="Pfam" id="PF01852">
    <property type="entry name" value="START"/>
    <property type="match status" value="1"/>
</dbReference>
<dbReference type="Proteomes" id="UP001257909">
    <property type="component" value="Unassembled WGS sequence"/>
</dbReference>
<dbReference type="SUPFAM" id="SSF55961">
    <property type="entry name" value="Bet v1-like"/>
    <property type="match status" value="1"/>
</dbReference>